<dbReference type="FunFam" id="1.10.10.60:FF:000342">
    <property type="entry name" value="trihelix transcription factor PTL-like"/>
    <property type="match status" value="1"/>
</dbReference>
<dbReference type="GO" id="GO:0006355">
    <property type="term" value="P:regulation of DNA-templated transcription"/>
    <property type="evidence" value="ECO:0007669"/>
    <property type="project" value="UniProtKB-ARBA"/>
</dbReference>
<keyword evidence="6" id="KW-0539">Nucleus</keyword>
<dbReference type="PANTHER" id="PTHR21654">
    <property type="entry name" value="FI21293P1"/>
    <property type="match status" value="1"/>
</dbReference>
<dbReference type="SMART" id="SM00717">
    <property type="entry name" value="SANT"/>
    <property type="match status" value="2"/>
</dbReference>
<evidence type="ECO:0000259" key="9">
    <source>
        <dbReference type="PROSITE" id="PS50090"/>
    </source>
</evidence>
<comment type="subcellular location">
    <subcellularLocation>
        <location evidence="1">Nucleus</location>
    </subcellularLocation>
</comment>
<dbReference type="PROSITE" id="PS50090">
    <property type="entry name" value="MYB_LIKE"/>
    <property type="match status" value="2"/>
</dbReference>
<dbReference type="GO" id="GO:0005634">
    <property type="term" value="C:nucleus"/>
    <property type="evidence" value="ECO:0007669"/>
    <property type="project" value="UniProtKB-SubCell"/>
</dbReference>
<feature type="coiled-coil region" evidence="7">
    <location>
        <begin position="335"/>
        <end position="362"/>
    </location>
</feature>
<evidence type="ECO:0000256" key="4">
    <source>
        <dbReference type="ARBA" id="ARBA00023125"/>
    </source>
</evidence>
<dbReference type="KEGG" id="qsa:O6P43_005893"/>
<evidence type="ECO:0000313" key="11">
    <source>
        <dbReference type="Proteomes" id="UP001163823"/>
    </source>
</evidence>
<proteinExistence type="predicted"/>
<dbReference type="CDD" id="cd12203">
    <property type="entry name" value="GT1"/>
    <property type="match status" value="2"/>
</dbReference>
<feature type="region of interest" description="Disordered" evidence="8">
    <location>
        <begin position="286"/>
        <end position="321"/>
    </location>
</feature>
<keyword evidence="7" id="KW-0175">Coiled coil</keyword>
<dbReference type="FunFam" id="1.10.10.60:FF:000061">
    <property type="entry name" value="Trihelix transcription factor GT-2"/>
    <property type="match status" value="1"/>
</dbReference>
<evidence type="ECO:0000256" key="3">
    <source>
        <dbReference type="ARBA" id="ARBA00023015"/>
    </source>
</evidence>
<comment type="caution">
    <text evidence="10">The sequence shown here is derived from an EMBL/GenBank/DDBJ whole genome shotgun (WGS) entry which is preliminary data.</text>
</comment>
<dbReference type="AlphaFoldDB" id="A0AAD7Q752"/>
<keyword evidence="4" id="KW-0238">DNA-binding</keyword>
<dbReference type="InterPro" id="IPR044822">
    <property type="entry name" value="Myb_DNA-bind_4"/>
</dbReference>
<organism evidence="10 11">
    <name type="scientific">Quillaja saponaria</name>
    <name type="common">Soap bark tree</name>
    <dbReference type="NCBI Taxonomy" id="32244"/>
    <lineage>
        <taxon>Eukaryota</taxon>
        <taxon>Viridiplantae</taxon>
        <taxon>Streptophyta</taxon>
        <taxon>Embryophyta</taxon>
        <taxon>Tracheophyta</taxon>
        <taxon>Spermatophyta</taxon>
        <taxon>Magnoliopsida</taxon>
        <taxon>eudicotyledons</taxon>
        <taxon>Gunneridae</taxon>
        <taxon>Pentapetalae</taxon>
        <taxon>rosids</taxon>
        <taxon>fabids</taxon>
        <taxon>Fabales</taxon>
        <taxon>Quillajaceae</taxon>
        <taxon>Quillaja</taxon>
    </lineage>
</organism>
<evidence type="ECO:0000256" key="5">
    <source>
        <dbReference type="ARBA" id="ARBA00023163"/>
    </source>
</evidence>
<gene>
    <name evidence="10" type="ORF">O6P43_005893</name>
</gene>
<dbReference type="InterPro" id="IPR001005">
    <property type="entry name" value="SANT/Myb"/>
</dbReference>
<keyword evidence="2" id="KW-0677">Repeat</keyword>
<evidence type="ECO:0000256" key="6">
    <source>
        <dbReference type="ARBA" id="ARBA00023242"/>
    </source>
</evidence>
<evidence type="ECO:0000256" key="1">
    <source>
        <dbReference type="ARBA" id="ARBA00004123"/>
    </source>
</evidence>
<evidence type="ECO:0000256" key="8">
    <source>
        <dbReference type="SAM" id="MobiDB-lite"/>
    </source>
</evidence>
<feature type="domain" description="Myb-like" evidence="9">
    <location>
        <begin position="446"/>
        <end position="507"/>
    </location>
</feature>
<evidence type="ECO:0000256" key="7">
    <source>
        <dbReference type="SAM" id="Coils"/>
    </source>
</evidence>
<keyword evidence="5" id="KW-0804">Transcription</keyword>
<dbReference type="EMBL" id="JARAOO010000003">
    <property type="protein sequence ID" value="KAJ7976067.1"/>
    <property type="molecule type" value="Genomic_DNA"/>
</dbReference>
<dbReference type="Pfam" id="PF13837">
    <property type="entry name" value="Myb_DNA-bind_4"/>
    <property type="match status" value="2"/>
</dbReference>
<dbReference type="PANTHER" id="PTHR21654:SF60">
    <property type="entry name" value="TRIHELIX TRANSCRIPTION FACTOR PTL"/>
    <property type="match status" value="1"/>
</dbReference>
<sequence>MEDHHHHQQQQYGVADLRQLLIDSTSTHFPFLPTQPTADLTPTHHQQHYENEMMMFGGHVIGIGIMPHIHTISTGFHNHEFAASDSAPTVAAINTAATPITTTSASTPPLSGLEGETSLGGDVSIGRWSRQETLTLLEIRSRLDSKFKQANQKGPFWDEVSRILSEEYGYQRSGKKCREKFENLYKYYKKTKEGKSGRQDGKHYRFFRQFEALCGENNINNPISSPIPETNFVCTTSTSSLPFPITALSHSHSQTKQEIFQSGHFNRCVSLSLTNSTDDEYQLYTSSSDGNDFRNGAPMLMQNGSMEKKRKRRSSSGSSWKSIKDFIDSQMRKLIEKQDACLERLRKTMQQKEKERVLREEEWRKQEAASFDREHKFWAKERALIEARDAALMEALKKLMGSKETKGATSPGHDDILMAAHEIQSHNEDGSEILNSTVIRSGADQSWPESEITRLFQLRDEMESRFRQSVELYNSEDVLWEEIAAKMGCFGYERSALMCKQKWESIIIYSRNTSIKDCNKKRKDNSRSSCYLENNDHSQSLSLYNYNQGSAFCAGGSPQVQPNDGSSLSYSNAGNAVADSCFRFLMGEGQNLWENYGLNLN</sequence>
<dbReference type="Proteomes" id="UP001163823">
    <property type="component" value="Chromosome 3"/>
</dbReference>
<dbReference type="Gene3D" id="1.10.10.60">
    <property type="entry name" value="Homeodomain-like"/>
    <property type="match status" value="2"/>
</dbReference>
<accession>A0AAD7Q752</accession>
<dbReference type="GO" id="GO:0003677">
    <property type="term" value="F:DNA binding"/>
    <property type="evidence" value="ECO:0007669"/>
    <property type="project" value="UniProtKB-KW"/>
</dbReference>
<protein>
    <submittedName>
        <fullName evidence="10">Trihelix transcription factor PTL</fullName>
    </submittedName>
</protein>
<name>A0AAD7Q752_QUISA</name>
<evidence type="ECO:0000256" key="2">
    <source>
        <dbReference type="ARBA" id="ARBA00022737"/>
    </source>
</evidence>
<reference evidence="10" key="1">
    <citation type="journal article" date="2023" name="Science">
        <title>Elucidation of the pathway for biosynthesis of saponin adjuvants from the soapbark tree.</title>
        <authorList>
            <person name="Reed J."/>
            <person name="Orme A."/>
            <person name="El-Demerdash A."/>
            <person name="Owen C."/>
            <person name="Martin L.B.B."/>
            <person name="Misra R.C."/>
            <person name="Kikuchi S."/>
            <person name="Rejzek M."/>
            <person name="Martin A.C."/>
            <person name="Harkess A."/>
            <person name="Leebens-Mack J."/>
            <person name="Louveau T."/>
            <person name="Stephenson M.J."/>
            <person name="Osbourn A."/>
        </authorList>
    </citation>
    <scope>NUCLEOTIDE SEQUENCE</scope>
    <source>
        <strain evidence="10">S10</strain>
    </source>
</reference>
<feature type="domain" description="Myb-like" evidence="9">
    <location>
        <begin position="126"/>
        <end position="185"/>
    </location>
</feature>
<keyword evidence="11" id="KW-1185">Reference proteome</keyword>
<keyword evidence="3" id="KW-0805">Transcription regulation</keyword>
<evidence type="ECO:0000313" key="10">
    <source>
        <dbReference type="EMBL" id="KAJ7976067.1"/>
    </source>
</evidence>